<dbReference type="InterPro" id="IPR049069">
    <property type="entry name" value="MRB1590-like_C"/>
</dbReference>
<feature type="domain" description="ATPase of the ABC class N-terminal" evidence="3">
    <location>
        <begin position="5"/>
        <end position="165"/>
    </location>
</feature>
<evidence type="ECO:0000259" key="2">
    <source>
        <dbReference type="Pfam" id="PF09818"/>
    </source>
</evidence>
<dbReference type="RefSeq" id="WP_353892752.1">
    <property type="nucleotide sequence ID" value="NZ_CP159485.1"/>
</dbReference>
<dbReference type="AlphaFoldDB" id="A0AAU8HRI9"/>
<evidence type="ECO:0000259" key="3">
    <source>
        <dbReference type="Pfam" id="PF20446"/>
    </source>
</evidence>
<dbReference type="Pfam" id="PF20446">
    <property type="entry name" value="ABC_N"/>
    <property type="match status" value="1"/>
</dbReference>
<name>A0AAU8HRI9_9FIRM</name>
<dbReference type="SUPFAM" id="SSF52540">
    <property type="entry name" value="P-loop containing nucleoside triphosphate hydrolases"/>
    <property type="match status" value="1"/>
</dbReference>
<protein>
    <submittedName>
        <fullName evidence="5">ABC-ATPase domain-containing protein</fullName>
    </submittedName>
</protein>
<dbReference type="InterPro" id="IPR019195">
    <property type="entry name" value="ABC_ATPase_put"/>
</dbReference>
<feature type="domain" description="MRB1590-like C-terminal" evidence="4">
    <location>
        <begin position="468"/>
        <end position="568"/>
    </location>
</feature>
<organism evidence="5">
    <name type="scientific">Proteinivorax hydrogeniformans</name>
    <dbReference type="NCBI Taxonomy" id="1826727"/>
    <lineage>
        <taxon>Bacteria</taxon>
        <taxon>Bacillati</taxon>
        <taxon>Bacillota</taxon>
        <taxon>Clostridia</taxon>
        <taxon>Eubacteriales</taxon>
        <taxon>Proteinivoracaceae</taxon>
        <taxon>Proteinivorax</taxon>
    </lineage>
</organism>
<feature type="region of interest" description="Disordered" evidence="1">
    <location>
        <begin position="313"/>
        <end position="332"/>
    </location>
</feature>
<dbReference type="PANTHER" id="PTHR38149">
    <property type="entry name" value="ATPASE"/>
    <property type="match status" value="1"/>
</dbReference>
<evidence type="ECO:0000259" key="4">
    <source>
        <dbReference type="Pfam" id="PF21117"/>
    </source>
</evidence>
<dbReference type="InterPro" id="IPR027417">
    <property type="entry name" value="P-loop_NTPase"/>
</dbReference>
<evidence type="ECO:0000313" key="5">
    <source>
        <dbReference type="EMBL" id="XCI28175.1"/>
    </source>
</evidence>
<dbReference type="InterPro" id="IPR046833">
    <property type="entry name" value="ABC_N"/>
</dbReference>
<dbReference type="PANTHER" id="PTHR38149:SF1">
    <property type="entry name" value="ATPASE"/>
    <property type="match status" value="1"/>
</dbReference>
<feature type="domain" description="ATPase of the ABC class C-terminal" evidence="2">
    <location>
        <begin position="170"/>
        <end position="443"/>
    </location>
</feature>
<evidence type="ECO:0000256" key="1">
    <source>
        <dbReference type="SAM" id="MobiDB-lite"/>
    </source>
</evidence>
<dbReference type="Pfam" id="PF09818">
    <property type="entry name" value="ABC_ATPase"/>
    <property type="match status" value="1"/>
</dbReference>
<dbReference type="InterPro" id="IPR046834">
    <property type="entry name" value="ABC_ATPase_C"/>
</dbReference>
<proteinExistence type="predicted"/>
<dbReference type="EMBL" id="CP159485">
    <property type="protein sequence ID" value="XCI28175.1"/>
    <property type="molecule type" value="Genomic_DNA"/>
</dbReference>
<gene>
    <name evidence="5" type="ORF">PRVXH_002122</name>
</gene>
<reference evidence="5" key="2">
    <citation type="submission" date="2024-06" db="EMBL/GenBank/DDBJ databases">
        <authorList>
            <person name="Petrova K.O."/>
            <person name="Toshchakov S.V."/>
            <person name="Boltjanskaja Y.V."/>
            <person name="Kevbrin V.V."/>
        </authorList>
    </citation>
    <scope>NUCLEOTIDE SEQUENCE</scope>
    <source>
        <strain evidence="5">Z-710</strain>
    </source>
</reference>
<sequence>MKSYKDLQMILNRIDKKGYKAYKDISGVYDFKGFKLHIDYVQGDPFASPSRIRVSVPQTQAAFPKEFYDVKHRKIAITDFLTRVFDNEIGRLYSNVGGTGKSGLLAIDKCGQKILERSSVYIDSKKVEARLEIGLPAAGRKVLAKKAWSMLHSYIPKIVESSLIYQNINQTDLWKQIQLADDQNALRQNLIKNDLVAFVANGSILPRQSGVSDRPLGAGAVPFQSPKSLEVAFKLPHRGVIKGMGISQGVTLIVGGGYHGKSTLLKALENGVYNHILGDGREYIVSRQNAVKVRAEDGRRVEKVDISPFINNLPNGQDTTEFQSENASGSTSQGTNIMEALEIGTDLLLIDEDTSATNFMVRDGRMQALVSQDKEPITPFIDQVKNLHNNLSVSTILVVGGCGDYFDVADTVIMLDEYTPLDVTETAKEIATAQLRQGLKKEDSLFTNGRTLRKISKMSFPTAKKGIKVKSKGLKSINYNKTFVDLTYLEQLVDSSQTIAIACIFEYIAKNIAPKELSLKQTIDNVYETIEHNGLDAISSYKGHPGNLAMPRKQELAAAINRFRLLKIM</sequence>
<accession>A0AAU8HRI9</accession>
<dbReference type="Pfam" id="PF21117">
    <property type="entry name" value="MRB1590_C"/>
    <property type="match status" value="1"/>
</dbReference>
<reference evidence="5" key="1">
    <citation type="journal article" date="2018" name="Antonie Van Leeuwenhoek">
        <title>Proteinivorax hydrogeniformans sp. nov., an anaerobic, haloalkaliphilic bacterium fermenting proteinaceous compounds with high hydrogen production.</title>
        <authorList>
            <person name="Boltyanskaya Y."/>
            <person name="Detkova E."/>
            <person name="Pimenov N."/>
            <person name="Kevbrin V."/>
        </authorList>
    </citation>
    <scope>NUCLEOTIDE SEQUENCE</scope>
    <source>
        <strain evidence="5">Z-710</strain>
    </source>
</reference>